<dbReference type="PROSITE" id="PS51217">
    <property type="entry name" value="UVRD_HELICASE_CTER"/>
    <property type="match status" value="1"/>
</dbReference>
<dbReference type="InterPro" id="IPR027417">
    <property type="entry name" value="P-loop_NTPase"/>
</dbReference>
<dbReference type="PANTHER" id="PTHR11070">
    <property type="entry name" value="UVRD / RECB / PCRA DNA HELICASE FAMILY MEMBER"/>
    <property type="match status" value="1"/>
</dbReference>
<feature type="domain" description="UvrD-like helicase C-terminal" evidence="13">
    <location>
        <begin position="284"/>
        <end position="563"/>
    </location>
</feature>
<keyword evidence="3" id="KW-0547">Nucleotide-binding</keyword>
<evidence type="ECO:0000256" key="8">
    <source>
        <dbReference type="ARBA" id="ARBA00023235"/>
    </source>
</evidence>
<dbReference type="GO" id="GO:0000725">
    <property type="term" value="P:recombinational repair"/>
    <property type="evidence" value="ECO:0007669"/>
    <property type="project" value="TreeGrafter"/>
</dbReference>
<evidence type="ECO:0000313" key="14">
    <source>
        <dbReference type="EMBL" id="VAW90962.1"/>
    </source>
</evidence>
<dbReference type="InterPro" id="IPR014017">
    <property type="entry name" value="DNA_helicase_UvrD-like_C"/>
</dbReference>
<evidence type="ECO:0000256" key="1">
    <source>
        <dbReference type="ARBA" id="ARBA00009922"/>
    </source>
</evidence>
<dbReference type="Pfam" id="PF13361">
    <property type="entry name" value="UvrD_C"/>
    <property type="match status" value="1"/>
</dbReference>
<dbReference type="AlphaFoldDB" id="A0A3B0ZU92"/>
<protein>
    <recommendedName>
        <fullName evidence="10">DNA 3'-5' helicase</fullName>
        <ecNumber evidence="10">5.6.2.4</ecNumber>
    </recommendedName>
</protein>
<dbReference type="Pfam" id="PF00580">
    <property type="entry name" value="UvrD-helicase"/>
    <property type="match status" value="1"/>
</dbReference>
<evidence type="ECO:0000259" key="13">
    <source>
        <dbReference type="PROSITE" id="PS51217"/>
    </source>
</evidence>
<keyword evidence="8" id="KW-0413">Isomerase</keyword>
<accession>A0A3B0ZU92</accession>
<dbReference type="GO" id="GO:0016787">
    <property type="term" value="F:hydrolase activity"/>
    <property type="evidence" value="ECO:0007669"/>
    <property type="project" value="UniProtKB-KW"/>
</dbReference>
<evidence type="ECO:0000256" key="3">
    <source>
        <dbReference type="ARBA" id="ARBA00022741"/>
    </source>
</evidence>
<dbReference type="EC" id="5.6.2.4" evidence="10"/>
<organism evidence="14">
    <name type="scientific">hydrothermal vent metagenome</name>
    <dbReference type="NCBI Taxonomy" id="652676"/>
    <lineage>
        <taxon>unclassified sequences</taxon>
        <taxon>metagenomes</taxon>
        <taxon>ecological metagenomes</taxon>
    </lineage>
</organism>
<dbReference type="SUPFAM" id="SSF52540">
    <property type="entry name" value="P-loop containing nucleoside triphosphate hydrolases"/>
    <property type="match status" value="1"/>
</dbReference>
<dbReference type="InterPro" id="IPR014016">
    <property type="entry name" value="UvrD-like_ATP-bd"/>
</dbReference>
<dbReference type="GO" id="GO:0005829">
    <property type="term" value="C:cytosol"/>
    <property type="evidence" value="ECO:0007669"/>
    <property type="project" value="TreeGrafter"/>
</dbReference>
<dbReference type="EMBL" id="UOFT01000001">
    <property type="protein sequence ID" value="VAW90962.1"/>
    <property type="molecule type" value="Genomic_DNA"/>
</dbReference>
<comment type="catalytic activity">
    <reaction evidence="9">
        <text>Couples ATP hydrolysis with the unwinding of duplex DNA by translocating in the 3'-5' direction.</text>
        <dbReference type="EC" id="5.6.2.4"/>
    </reaction>
</comment>
<evidence type="ECO:0000256" key="7">
    <source>
        <dbReference type="ARBA" id="ARBA00023125"/>
    </source>
</evidence>
<dbReference type="HAMAP" id="MF_01920">
    <property type="entry name" value="Helicase_Rep"/>
    <property type="match status" value="1"/>
</dbReference>
<evidence type="ECO:0000256" key="10">
    <source>
        <dbReference type="ARBA" id="ARBA00034808"/>
    </source>
</evidence>
<comment type="catalytic activity">
    <reaction evidence="11">
        <text>ATP + H2O = ADP + phosphate + H(+)</text>
        <dbReference type="Rhea" id="RHEA:13065"/>
        <dbReference type="ChEBI" id="CHEBI:15377"/>
        <dbReference type="ChEBI" id="CHEBI:15378"/>
        <dbReference type="ChEBI" id="CHEBI:30616"/>
        <dbReference type="ChEBI" id="CHEBI:43474"/>
        <dbReference type="ChEBI" id="CHEBI:456216"/>
        <dbReference type="EC" id="5.6.2.4"/>
    </reaction>
</comment>
<dbReference type="PROSITE" id="PS51198">
    <property type="entry name" value="UVRD_HELICASE_ATP_BIND"/>
    <property type="match status" value="1"/>
</dbReference>
<keyword evidence="7" id="KW-0238">DNA-binding</keyword>
<dbReference type="GO" id="GO:0003677">
    <property type="term" value="F:DNA binding"/>
    <property type="evidence" value="ECO:0007669"/>
    <property type="project" value="UniProtKB-KW"/>
</dbReference>
<dbReference type="Gene3D" id="1.10.486.10">
    <property type="entry name" value="PCRA, domain 4"/>
    <property type="match status" value="1"/>
</dbReference>
<dbReference type="InterPro" id="IPR005752">
    <property type="entry name" value="Helicase_Rep"/>
</dbReference>
<dbReference type="CDD" id="cd17932">
    <property type="entry name" value="DEXQc_UvrD"/>
    <property type="match status" value="1"/>
</dbReference>
<sequence>MLQQLNSTQQSAIRCIDQPCLVLAGAGSGKTRVITYKIAYLIQKCGYPANSIAAVTFTNKSAREMKQRVSGLMTKQQTKGLRVSTFHTLGLNIIRHSLHALGLKTGFSIYDNTDSLSLVRELMRKTFSDPKNQADMALQQIDRWKNAFITPENAQQLANGDQHLILAAAIYEQYNHHLRTYNAVDFNDLIMLPVLLLRSNEEARNYWQQKIRYLLVDEYQDTNNTQYELVKLIVGDKSALTVVGDDDQSIYAWRGAQPENLLNLKTDYPTLNVIKLEQNYRSTGCILKAANTLIQNNPHVFEKKLWSELGFGEQIRILPCGNEDIEAEQITAEILHHKFQYGTNFKDYALLYRGNHQSRLFERTLRENNIPYYLSGGISFFSYTEIKDLLSYLRLIANPDDDNAFIRIVNTPRREIGPSTLEALNKFSSAYNHSLFSACFESQITTQLKARAQQNLHDFAQWILDVAHTAENDSPVAAIKRVIQEIDYEQWLTDTAKDEQVAIRKINNVNELVDWINKLHTKDPEASLHDIITKLTLIDTLERNEDDEIGDNISLMTLHAAKGLEFPHVFLVGMEEEILPHRTSIEEENIEEERRLAYVGITRAKNTLTISFAKQRKRFGEIVDCEPSRFIDELPEEDLNWLGSNSKLSQQEQKQKGQMHFSSLRALVSGN</sequence>
<proteinExistence type="inferred from homology"/>
<evidence type="ECO:0000256" key="6">
    <source>
        <dbReference type="ARBA" id="ARBA00022840"/>
    </source>
</evidence>
<feature type="domain" description="UvrD-like helicase ATP-binding" evidence="12">
    <location>
        <begin position="3"/>
        <end position="283"/>
    </location>
</feature>
<dbReference type="PANTHER" id="PTHR11070:SF64">
    <property type="entry name" value="ATP-DEPENDENT DNA HELICASE REP"/>
    <property type="match status" value="1"/>
</dbReference>
<dbReference type="Gene3D" id="3.40.50.300">
    <property type="entry name" value="P-loop containing nucleotide triphosphate hydrolases"/>
    <property type="match status" value="2"/>
</dbReference>
<dbReference type="GO" id="GO:0043138">
    <property type="term" value="F:3'-5' DNA helicase activity"/>
    <property type="evidence" value="ECO:0007669"/>
    <property type="project" value="UniProtKB-EC"/>
</dbReference>
<evidence type="ECO:0000256" key="11">
    <source>
        <dbReference type="ARBA" id="ARBA00048988"/>
    </source>
</evidence>
<keyword evidence="6" id="KW-0067">ATP-binding</keyword>
<keyword evidence="4" id="KW-0378">Hydrolase</keyword>
<evidence type="ECO:0000256" key="2">
    <source>
        <dbReference type="ARBA" id="ARBA00022705"/>
    </source>
</evidence>
<dbReference type="Gene3D" id="1.10.10.160">
    <property type="match status" value="1"/>
</dbReference>
<dbReference type="NCBIfam" id="TIGR01074">
    <property type="entry name" value="rep"/>
    <property type="match status" value="1"/>
</dbReference>
<keyword evidence="2" id="KW-0235">DNA replication</keyword>
<evidence type="ECO:0000256" key="9">
    <source>
        <dbReference type="ARBA" id="ARBA00034617"/>
    </source>
</evidence>
<name>A0A3B0ZU92_9ZZZZ</name>
<dbReference type="GO" id="GO:0005524">
    <property type="term" value="F:ATP binding"/>
    <property type="evidence" value="ECO:0007669"/>
    <property type="project" value="UniProtKB-KW"/>
</dbReference>
<dbReference type="InterPro" id="IPR000212">
    <property type="entry name" value="DNA_helicase_UvrD/REP"/>
</dbReference>
<evidence type="ECO:0000259" key="12">
    <source>
        <dbReference type="PROSITE" id="PS51198"/>
    </source>
</evidence>
<evidence type="ECO:0000256" key="4">
    <source>
        <dbReference type="ARBA" id="ARBA00022801"/>
    </source>
</evidence>
<dbReference type="GO" id="GO:0006260">
    <property type="term" value="P:DNA replication"/>
    <property type="evidence" value="ECO:0007669"/>
    <property type="project" value="UniProtKB-KW"/>
</dbReference>
<reference evidence="14" key="1">
    <citation type="submission" date="2018-06" db="EMBL/GenBank/DDBJ databases">
        <authorList>
            <person name="Zhirakovskaya E."/>
        </authorList>
    </citation>
    <scope>NUCLEOTIDE SEQUENCE</scope>
</reference>
<comment type="similarity">
    <text evidence="1">Belongs to the helicase family. UvrD subfamily.</text>
</comment>
<keyword evidence="5 14" id="KW-0347">Helicase</keyword>
<dbReference type="InterPro" id="IPR013986">
    <property type="entry name" value="DExx_box_DNA_helicase_dom_sf"/>
</dbReference>
<gene>
    <name evidence="14" type="ORF">MNBD_GAMMA23-1567</name>
</gene>
<evidence type="ECO:0000256" key="5">
    <source>
        <dbReference type="ARBA" id="ARBA00022806"/>
    </source>
</evidence>